<evidence type="ECO:0000256" key="2">
    <source>
        <dbReference type="SAM" id="Phobius"/>
    </source>
</evidence>
<dbReference type="RefSeq" id="WP_128466663.1">
    <property type="nucleotide sequence ID" value="NZ_CP035108.1"/>
</dbReference>
<dbReference type="Proteomes" id="UP000287502">
    <property type="component" value="Chromosome"/>
</dbReference>
<dbReference type="EMBL" id="CP035108">
    <property type="protein sequence ID" value="QAR33377.1"/>
    <property type="molecule type" value="Genomic_DNA"/>
</dbReference>
<feature type="coiled-coil region" evidence="1">
    <location>
        <begin position="241"/>
        <end position="299"/>
    </location>
</feature>
<protein>
    <submittedName>
        <fullName evidence="4">MCE family protein</fullName>
    </submittedName>
</protein>
<evidence type="ECO:0000256" key="1">
    <source>
        <dbReference type="SAM" id="Coils"/>
    </source>
</evidence>
<evidence type="ECO:0000259" key="3">
    <source>
        <dbReference type="Pfam" id="PF02470"/>
    </source>
</evidence>
<reference evidence="4 5" key="1">
    <citation type="submission" date="2019-01" db="EMBL/GenBank/DDBJ databases">
        <title>Geovibrio thiophilus DSM 11263, complete genome.</title>
        <authorList>
            <person name="Spring S."/>
            <person name="Bunk B."/>
            <person name="Sproer C."/>
        </authorList>
    </citation>
    <scope>NUCLEOTIDE SEQUENCE [LARGE SCALE GENOMIC DNA]</scope>
    <source>
        <strain evidence="4 5">DSM 11263</strain>
    </source>
</reference>
<dbReference type="AlphaFoldDB" id="A0A410JYX4"/>
<evidence type="ECO:0000313" key="4">
    <source>
        <dbReference type="EMBL" id="QAR33377.1"/>
    </source>
</evidence>
<dbReference type="Pfam" id="PF02470">
    <property type="entry name" value="MlaD"/>
    <property type="match status" value="1"/>
</dbReference>
<organism evidence="4 5">
    <name type="scientific">Geovibrio thiophilus</name>
    <dbReference type="NCBI Taxonomy" id="139438"/>
    <lineage>
        <taxon>Bacteria</taxon>
        <taxon>Pseudomonadati</taxon>
        <taxon>Deferribacterota</taxon>
        <taxon>Deferribacteres</taxon>
        <taxon>Deferribacterales</taxon>
        <taxon>Geovibrionaceae</taxon>
        <taxon>Geovibrio</taxon>
    </lineage>
</organism>
<dbReference type="PANTHER" id="PTHR33371:SF4">
    <property type="entry name" value="INTERMEMBRANE PHOSPHOLIPID TRANSPORT SYSTEM BINDING PROTEIN MLAD"/>
    <property type="match status" value="1"/>
</dbReference>
<keyword evidence="1" id="KW-0175">Coiled coil</keyword>
<evidence type="ECO:0000313" key="5">
    <source>
        <dbReference type="Proteomes" id="UP000287502"/>
    </source>
</evidence>
<sequence>MAGNKFANLELKVGLFVIISAALMAAILVTFAIKKKLFMPKINVSIYTDSGDGITKSMPVKYAGFTISRVYEVELMDDGNVVLHTKIPKQYTKWIKQDSVVKLASQNIIGSSFIVFSGGSADSIEIADGTKFNLTREGGLAALIEQAQPVIDDVKEIVNNVANITQTIEDQSRNIDRFFSGLGDVGDDLHNKTGSVGYLVRSDYIKDEVRNIVSRIEVLQTQLNDIAGNVNTKVDRTDESIDKLNNALQAFKEGVQSVQKAVESAQPTIENANKISGDVAEATDNITEIKNQADSILKTSDRILYNLEQRWPFNDGSVITGEKVKLP</sequence>
<feature type="domain" description="Mce/MlaD" evidence="3">
    <location>
        <begin position="42"/>
        <end position="117"/>
    </location>
</feature>
<keyword evidence="2" id="KW-1133">Transmembrane helix</keyword>
<feature type="transmembrane region" description="Helical" evidence="2">
    <location>
        <begin position="13"/>
        <end position="33"/>
    </location>
</feature>
<keyword evidence="2" id="KW-0812">Transmembrane</keyword>
<dbReference type="KEGG" id="gtl:EP073_08180"/>
<gene>
    <name evidence="4" type="ORF">EP073_08180</name>
</gene>
<dbReference type="Gene3D" id="1.10.287.950">
    <property type="entry name" value="Methyl-accepting chemotaxis protein"/>
    <property type="match status" value="1"/>
</dbReference>
<dbReference type="InterPro" id="IPR003399">
    <property type="entry name" value="Mce/MlaD"/>
</dbReference>
<dbReference type="InterPro" id="IPR052336">
    <property type="entry name" value="MlaD_Phospholipid_Transporter"/>
</dbReference>
<proteinExistence type="predicted"/>
<dbReference type="PANTHER" id="PTHR33371">
    <property type="entry name" value="INTERMEMBRANE PHOSPHOLIPID TRANSPORT SYSTEM BINDING PROTEIN MLAD-RELATED"/>
    <property type="match status" value="1"/>
</dbReference>
<accession>A0A410JYX4</accession>
<keyword evidence="2" id="KW-0472">Membrane</keyword>
<name>A0A410JYX4_9BACT</name>
<dbReference type="SUPFAM" id="SSF58104">
    <property type="entry name" value="Methyl-accepting chemotaxis protein (MCP) signaling domain"/>
    <property type="match status" value="1"/>
</dbReference>
<dbReference type="OrthoDB" id="8579797at2"/>
<keyword evidence="5" id="KW-1185">Reference proteome</keyword>